<gene>
    <name evidence="2" type="ORF">IEZ26_10225</name>
</gene>
<keyword evidence="3" id="KW-1185">Reference proteome</keyword>
<proteinExistence type="predicted"/>
<evidence type="ECO:0000256" key="1">
    <source>
        <dbReference type="SAM" id="MobiDB-lite"/>
    </source>
</evidence>
<comment type="caution">
    <text evidence="2">The sequence shown here is derived from an EMBL/GenBank/DDBJ whole genome shotgun (WGS) entry which is preliminary data.</text>
</comment>
<accession>A0ABR8NCN6</accession>
<organism evidence="2 3">
    <name type="scientific">Nocardioides cavernae</name>
    <dbReference type="NCBI Taxonomy" id="1921566"/>
    <lineage>
        <taxon>Bacteria</taxon>
        <taxon>Bacillati</taxon>
        <taxon>Actinomycetota</taxon>
        <taxon>Actinomycetes</taxon>
        <taxon>Propionibacteriales</taxon>
        <taxon>Nocardioidaceae</taxon>
        <taxon>Nocardioides</taxon>
    </lineage>
</organism>
<name>A0ABR8NCN6_9ACTN</name>
<evidence type="ECO:0000313" key="2">
    <source>
        <dbReference type="EMBL" id="MBD3924996.1"/>
    </source>
</evidence>
<reference evidence="2 3" key="1">
    <citation type="submission" date="2020-09" db="EMBL/GenBank/DDBJ databases">
        <title>novel species in genus Nocardioides.</title>
        <authorList>
            <person name="Zhang G."/>
        </authorList>
    </citation>
    <scope>NUCLEOTIDE SEQUENCE [LARGE SCALE GENOMIC DNA]</scope>
    <source>
        <strain evidence="2 3">KCTC 39551</strain>
    </source>
</reference>
<feature type="compositionally biased region" description="Polar residues" evidence="1">
    <location>
        <begin position="118"/>
        <end position="134"/>
    </location>
</feature>
<sequence length="148" mass="15492">MLTAADVGLVTNVMKGINAPESLIQSIRTLLTTNSDGLGGTKLIPVGTSHFGGSTNGHRLGVNAQMAHQEAEQEFQKLADSLRAYSDAIKLWADDVRDVDGSTNAEMTTRAAALAQVNDTIDQARDQSSGSTMGDGQYTEPPAAEDGA</sequence>
<dbReference type="Proteomes" id="UP000618818">
    <property type="component" value="Unassembled WGS sequence"/>
</dbReference>
<feature type="region of interest" description="Disordered" evidence="1">
    <location>
        <begin position="118"/>
        <end position="148"/>
    </location>
</feature>
<protein>
    <recommendedName>
        <fullName evidence="4">WXG100 family type VII secretion target</fullName>
    </recommendedName>
</protein>
<evidence type="ECO:0008006" key="4">
    <source>
        <dbReference type="Google" id="ProtNLM"/>
    </source>
</evidence>
<dbReference type="RefSeq" id="WP_191194698.1">
    <property type="nucleotide sequence ID" value="NZ_JACXYZ010000001.1"/>
</dbReference>
<evidence type="ECO:0000313" key="3">
    <source>
        <dbReference type="Proteomes" id="UP000618818"/>
    </source>
</evidence>
<dbReference type="EMBL" id="JACXYZ010000001">
    <property type="protein sequence ID" value="MBD3924996.1"/>
    <property type="molecule type" value="Genomic_DNA"/>
</dbReference>